<feature type="transmembrane region" description="Helical" evidence="9">
    <location>
        <begin position="196"/>
        <end position="220"/>
    </location>
</feature>
<feature type="transmembrane region" description="Helical" evidence="9">
    <location>
        <begin position="309"/>
        <end position="332"/>
    </location>
</feature>
<protein>
    <submittedName>
        <fullName evidence="11">Cation:proton antiporter</fullName>
    </submittedName>
</protein>
<evidence type="ECO:0000259" key="10">
    <source>
        <dbReference type="Pfam" id="PF00999"/>
    </source>
</evidence>
<dbReference type="PRINTS" id="PR00173">
    <property type="entry name" value="EDTRNSPORT"/>
</dbReference>
<evidence type="ECO:0000256" key="6">
    <source>
        <dbReference type="ARBA" id="ARBA00022989"/>
    </source>
</evidence>
<organism evidence="11 12">
    <name type="scientific">Citricoccus alkalitolerans</name>
    <dbReference type="NCBI Taxonomy" id="246603"/>
    <lineage>
        <taxon>Bacteria</taxon>
        <taxon>Bacillati</taxon>
        <taxon>Actinomycetota</taxon>
        <taxon>Actinomycetes</taxon>
        <taxon>Micrococcales</taxon>
        <taxon>Micrococcaceae</taxon>
        <taxon>Citricoccus</taxon>
    </lineage>
</organism>
<feature type="transmembrane region" description="Helical" evidence="9">
    <location>
        <begin position="374"/>
        <end position="400"/>
    </location>
</feature>
<dbReference type="RefSeq" id="WP_344231133.1">
    <property type="nucleotide sequence ID" value="NZ_BAAALH010000003.1"/>
</dbReference>
<keyword evidence="6 9" id="KW-1133">Transmembrane helix</keyword>
<dbReference type="Pfam" id="PF00999">
    <property type="entry name" value="Na_H_Exchanger"/>
    <property type="match status" value="1"/>
</dbReference>
<feature type="transmembrane region" description="Helical" evidence="9">
    <location>
        <begin position="91"/>
        <end position="117"/>
    </location>
</feature>
<evidence type="ECO:0000256" key="2">
    <source>
        <dbReference type="ARBA" id="ARBA00022448"/>
    </source>
</evidence>
<comment type="subcellular location">
    <subcellularLocation>
        <location evidence="1">Cell membrane</location>
        <topology evidence="1">Multi-pass membrane protein</topology>
    </subcellularLocation>
</comment>
<accession>A0ABV8XZD3</accession>
<feature type="transmembrane region" description="Helical" evidence="9">
    <location>
        <begin position="344"/>
        <end position="362"/>
    </location>
</feature>
<feature type="transmembrane region" description="Helical" evidence="9">
    <location>
        <begin position="232"/>
        <end position="249"/>
    </location>
</feature>
<evidence type="ECO:0000313" key="12">
    <source>
        <dbReference type="Proteomes" id="UP001595965"/>
    </source>
</evidence>
<evidence type="ECO:0000256" key="7">
    <source>
        <dbReference type="ARBA" id="ARBA00023065"/>
    </source>
</evidence>
<keyword evidence="3" id="KW-0050">Antiport</keyword>
<evidence type="ECO:0000256" key="5">
    <source>
        <dbReference type="ARBA" id="ARBA00022692"/>
    </source>
</evidence>
<proteinExistence type="predicted"/>
<comment type="caution">
    <text evidence="11">The sequence shown here is derived from an EMBL/GenBank/DDBJ whole genome shotgun (WGS) entry which is preliminary data.</text>
</comment>
<name>A0ABV8XZD3_9MICC</name>
<evidence type="ECO:0000256" key="3">
    <source>
        <dbReference type="ARBA" id="ARBA00022449"/>
    </source>
</evidence>
<evidence type="ECO:0000256" key="9">
    <source>
        <dbReference type="SAM" id="Phobius"/>
    </source>
</evidence>
<evidence type="ECO:0000313" key="11">
    <source>
        <dbReference type="EMBL" id="MFC4430974.1"/>
    </source>
</evidence>
<gene>
    <name evidence="11" type="ORF">ACFO0K_14985</name>
</gene>
<dbReference type="EMBL" id="JBHSEN010000003">
    <property type="protein sequence ID" value="MFC4430974.1"/>
    <property type="molecule type" value="Genomic_DNA"/>
</dbReference>
<keyword evidence="2" id="KW-0813">Transport</keyword>
<feature type="transmembrane region" description="Helical" evidence="9">
    <location>
        <begin position="169"/>
        <end position="190"/>
    </location>
</feature>
<keyword evidence="7" id="KW-0406">Ion transport</keyword>
<dbReference type="InterPro" id="IPR038770">
    <property type="entry name" value="Na+/solute_symporter_sf"/>
</dbReference>
<evidence type="ECO:0000256" key="8">
    <source>
        <dbReference type="ARBA" id="ARBA00023136"/>
    </source>
</evidence>
<evidence type="ECO:0000256" key="4">
    <source>
        <dbReference type="ARBA" id="ARBA00022475"/>
    </source>
</evidence>
<evidence type="ECO:0000256" key="1">
    <source>
        <dbReference type="ARBA" id="ARBA00004651"/>
    </source>
</evidence>
<keyword evidence="4" id="KW-1003">Cell membrane</keyword>
<feature type="transmembrane region" description="Helical" evidence="9">
    <location>
        <begin position="31"/>
        <end position="50"/>
    </location>
</feature>
<reference evidence="12" key="1">
    <citation type="journal article" date="2019" name="Int. J. Syst. Evol. Microbiol.">
        <title>The Global Catalogue of Microorganisms (GCM) 10K type strain sequencing project: providing services to taxonomists for standard genome sequencing and annotation.</title>
        <authorList>
            <consortium name="The Broad Institute Genomics Platform"/>
            <consortium name="The Broad Institute Genome Sequencing Center for Infectious Disease"/>
            <person name="Wu L."/>
            <person name="Ma J."/>
        </authorList>
    </citation>
    <scope>NUCLEOTIDE SEQUENCE [LARGE SCALE GENOMIC DNA]</scope>
    <source>
        <strain evidence="12">CGMCC 1.12125</strain>
    </source>
</reference>
<keyword evidence="5 9" id="KW-0812">Transmembrane</keyword>
<dbReference type="Gene3D" id="1.20.1530.20">
    <property type="match status" value="1"/>
</dbReference>
<feature type="transmembrane region" description="Helical" evidence="9">
    <location>
        <begin position="123"/>
        <end position="148"/>
    </location>
</feature>
<keyword evidence="12" id="KW-1185">Reference proteome</keyword>
<dbReference type="Proteomes" id="UP001595965">
    <property type="component" value="Unassembled WGS sequence"/>
</dbReference>
<dbReference type="PANTHER" id="PTHR32507:SF8">
    <property type="entry name" value="CNH1P"/>
    <property type="match status" value="1"/>
</dbReference>
<dbReference type="InterPro" id="IPR006153">
    <property type="entry name" value="Cation/H_exchanger_TM"/>
</dbReference>
<keyword evidence="8 9" id="KW-0472">Membrane</keyword>
<sequence length="416" mass="44950">MVINQALALFAGVLLVLSAFSRLIQRLSLPGPVLALAAGVVIGPFGLGWLRVEDFRVPVGTLLEQASRITLAIGLTGVALRLPHGYWRSNLRWVVVIIGLGMALMFAVATGILWALLGVPVLVAVLLGAIITPTDPVVTTPIVTGSLAEERITERVRHNLSAESGINDGAAYLFVLAPILLITAPGTAWHELLTTVLWWEVAAGAVFGALAGWLLGRLFVAVRHKQWMEESSYLGFLVPLGLVVLGAGKLLGFDAVLSVFVAAAVFGQTIPQRDEEQEDRVQDAISHLVMLPIFTLLGLALPFDAWAGLGWITLVAVTVAVLGRRLAALWALRPLLRRVHDVPETVFLSWFGPIGVSALFYATLAERHTGNHEIFVYVTLAITVSVVLHGISTVPLSAWLHRREPQHKQQHDSRSS</sequence>
<dbReference type="PANTHER" id="PTHR32507">
    <property type="entry name" value="NA(+)/H(+) ANTIPORTER 1"/>
    <property type="match status" value="1"/>
</dbReference>
<feature type="domain" description="Cation/H+ exchanger transmembrane" evidence="10">
    <location>
        <begin position="16"/>
        <end position="398"/>
    </location>
</feature>